<dbReference type="NCBIfam" id="TIGR00731">
    <property type="entry name" value="bL25_bact_ctc"/>
    <property type="match status" value="1"/>
</dbReference>
<dbReference type="Pfam" id="PF01386">
    <property type="entry name" value="Ribosomal_L25p"/>
    <property type="match status" value="1"/>
</dbReference>
<evidence type="ECO:0000259" key="7">
    <source>
        <dbReference type="Pfam" id="PF14693"/>
    </source>
</evidence>
<evidence type="ECO:0000313" key="8">
    <source>
        <dbReference type="EMBL" id="VAX36876.1"/>
    </source>
</evidence>
<protein>
    <submittedName>
        <fullName evidence="8">LSU ribosomal protein L25p</fullName>
    </submittedName>
</protein>
<evidence type="ECO:0000256" key="5">
    <source>
        <dbReference type="SAM" id="MobiDB-lite"/>
    </source>
</evidence>
<dbReference type="InterPro" id="IPR037121">
    <property type="entry name" value="Ribosomal_bL25_C"/>
</dbReference>
<sequence length="219" mass="24891">MEEIKLDVQIRNKIGTRRIKGLRREGFLPAVVYGGKRGPTTIKVDRRIYEKTMRLYRGQSVVFYMTVLEGEKKIRDYSTIVKEEQLDPVSDKLVHIDFKRIDLKEKLEIKVSLVSKGEAIGVKQDKGSLDHAMWELEVFCLPTNIPKKIEVDVSVLGIGDVIYVKDIVLPDGVITNHDPESIVFSVVPPMKEEAPTEEEAEPEVTKEKKGDEKKEEGKA</sequence>
<feature type="compositionally biased region" description="Basic and acidic residues" evidence="5">
    <location>
        <begin position="203"/>
        <end position="219"/>
    </location>
</feature>
<dbReference type="PANTHER" id="PTHR33284:SF1">
    <property type="entry name" value="RIBOSOMAL PROTEIN L25_GLN-TRNA SYNTHETASE, ANTI-CODON-BINDING DOMAIN-CONTAINING PROTEIN"/>
    <property type="match status" value="1"/>
</dbReference>
<dbReference type="PANTHER" id="PTHR33284">
    <property type="entry name" value="RIBOSOMAL PROTEIN L25/GLN-TRNA SYNTHETASE, ANTI-CODON-BINDING DOMAIN-CONTAINING PROTEIN"/>
    <property type="match status" value="1"/>
</dbReference>
<dbReference type="InterPro" id="IPR020930">
    <property type="entry name" value="Ribosomal_uL5_bac-type"/>
</dbReference>
<dbReference type="GO" id="GO:0003735">
    <property type="term" value="F:structural constituent of ribosome"/>
    <property type="evidence" value="ECO:0007669"/>
    <property type="project" value="InterPro"/>
</dbReference>
<keyword evidence="4" id="KW-0687">Ribonucleoprotein</keyword>
<keyword evidence="2" id="KW-0694">RNA-binding</keyword>
<evidence type="ECO:0000256" key="4">
    <source>
        <dbReference type="ARBA" id="ARBA00023274"/>
    </source>
</evidence>
<dbReference type="CDD" id="cd00495">
    <property type="entry name" value="Ribosomal_L25_TL5_CTC"/>
    <property type="match status" value="1"/>
</dbReference>
<dbReference type="Pfam" id="PF14693">
    <property type="entry name" value="Ribosomal_TL5_C"/>
    <property type="match status" value="1"/>
</dbReference>
<evidence type="ECO:0000256" key="2">
    <source>
        <dbReference type="ARBA" id="ARBA00022884"/>
    </source>
</evidence>
<dbReference type="Gene3D" id="2.40.240.10">
    <property type="entry name" value="Ribosomal Protein L25, Chain P"/>
    <property type="match status" value="1"/>
</dbReference>
<feature type="region of interest" description="Disordered" evidence="5">
    <location>
        <begin position="188"/>
        <end position="219"/>
    </location>
</feature>
<evidence type="ECO:0000256" key="3">
    <source>
        <dbReference type="ARBA" id="ARBA00022980"/>
    </source>
</evidence>
<proteinExistence type="inferred from homology"/>
<dbReference type="InterPro" id="IPR029751">
    <property type="entry name" value="Ribosomal_L25_dom"/>
</dbReference>
<dbReference type="InterPro" id="IPR020057">
    <property type="entry name" value="Ribosomal_bL25_b-dom"/>
</dbReference>
<dbReference type="SUPFAM" id="SSF50715">
    <property type="entry name" value="Ribosomal protein L25-like"/>
    <property type="match status" value="1"/>
</dbReference>
<dbReference type="GO" id="GO:0006412">
    <property type="term" value="P:translation"/>
    <property type="evidence" value="ECO:0007669"/>
    <property type="project" value="InterPro"/>
</dbReference>
<dbReference type="AlphaFoldDB" id="A0A3B1D1V1"/>
<dbReference type="InterPro" id="IPR020056">
    <property type="entry name" value="Rbsml_bL25/Gln-tRNA_synth_N"/>
</dbReference>
<dbReference type="EMBL" id="UOGJ01000112">
    <property type="protein sequence ID" value="VAX36876.1"/>
    <property type="molecule type" value="Genomic_DNA"/>
</dbReference>
<keyword evidence="3 8" id="KW-0689">Ribosomal protein</keyword>
<dbReference type="Gene3D" id="2.170.120.20">
    <property type="entry name" value="Ribosomal protein L25, beta domain"/>
    <property type="match status" value="1"/>
</dbReference>
<organism evidence="8">
    <name type="scientific">hydrothermal vent metagenome</name>
    <dbReference type="NCBI Taxonomy" id="652676"/>
    <lineage>
        <taxon>unclassified sequences</taxon>
        <taxon>metagenomes</taxon>
        <taxon>ecological metagenomes</taxon>
    </lineage>
</organism>
<dbReference type="InterPro" id="IPR001021">
    <property type="entry name" value="Ribosomal_bL25_long"/>
</dbReference>
<gene>
    <name evidence="8" type="ORF">MNBD_UNCLBAC01-1373</name>
</gene>
<feature type="domain" description="Large ribosomal subunit protein bL25 beta" evidence="7">
    <location>
        <begin position="106"/>
        <end position="189"/>
    </location>
</feature>
<keyword evidence="1" id="KW-0699">rRNA-binding</keyword>
<evidence type="ECO:0000256" key="1">
    <source>
        <dbReference type="ARBA" id="ARBA00022730"/>
    </source>
</evidence>
<dbReference type="GO" id="GO:0008097">
    <property type="term" value="F:5S rRNA binding"/>
    <property type="evidence" value="ECO:0007669"/>
    <property type="project" value="InterPro"/>
</dbReference>
<feature type="domain" description="Large ribosomal subunit protein bL25 L25" evidence="6">
    <location>
        <begin position="6"/>
        <end position="98"/>
    </location>
</feature>
<accession>A0A3B1D1V1</accession>
<name>A0A3B1D1V1_9ZZZZ</name>
<evidence type="ECO:0000259" key="6">
    <source>
        <dbReference type="Pfam" id="PF01386"/>
    </source>
</evidence>
<dbReference type="GO" id="GO:0022625">
    <property type="term" value="C:cytosolic large ribosomal subunit"/>
    <property type="evidence" value="ECO:0007669"/>
    <property type="project" value="TreeGrafter"/>
</dbReference>
<reference evidence="8" key="1">
    <citation type="submission" date="2018-06" db="EMBL/GenBank/DDBJ databases">
        <authorList>
            <person name="Zhirakovskaya E."/>
        </authorList>
    </citation>
    <scope>NUCLEOTIDE SEQUENCE</scope>
</reference>
<dbReference type="HAMAP" id="MF_01334">
    <property type="entry name" value="Ribosomal_bL25_CTC"/>
    <property type="match status" value="1"/>
</dbReference>
<dbReference type="InterPro" id="IPR011035">
    <property type="entry name" value="Ribosomal_bL25/Gln-tRNA_synth"/>
</dbReference>